<dbReference type="EMBL" id="PIPY01000007">
    <property type="protein sequence ID" value="RUO60215.1"/>
    <property type="molecule type" value="Genomic_DNA"/>
</dbReference>
<evidence type="ECO:0000313" key="7">
    <source>
        <dbReference type="EMBL" id="RUO60215.1"/>
    </source>
</evidence>
<dbReference type="InterPro" id="IPR022764">
    <property type="entry name" value="Peptidase_S54_rhomboid_dom"/>
</dbReference>
<evidence type="ECO:0000259" key="6">
    <source>
        <dbReference type="Pfam" id="PF01694"/>
    </source>
</evidence>
<keyword evidence="4 5" id="KW-0472">Membrane</keyword>
<evidence type="ECO:0000256" key="5">
    <source>
        <dbReference type="SAM" id="Phobius"/>
    </source>
</evidence>
<dbReference type="RefSeq" id="WP_126754622.1">
    <property type="nucleotide sequence ID" value="NZ_PIPY01000007.1"/>
</dbReference>
<keyword evidence="3 5" id="KW-1133">Transmembrane helix</keyword>
<name>A0A432YH27_9GAMM</name>
<dbReference type="Pfam" id="PF01694">
    <property type="entry name" value="Rhomboid"/>
    <property type="match status" value="1"/>
</dbReference>
<feature type="transmembrane region" description="Helical" evidence="5">
    <location>
        <begin position="62"/>
        <end position="80"/>
    </location>
</feature>
<proteinExistence type="predicted"/>
<reference evidence="8" key="1">
    <citation type="journal article" date="2018" name="Front. Microbiol.">
        <title>Genome-Based Analysis Reveals the Taxonomy and Diversity of the Family Idiomarinaceae.</title>
        <authorList>
            <person name="Liu Y."/>
            <person name="Lai Q."/>
            <person name="Shao Z."/>
        </authorList>
    </citation>
    <scope>NUCLEOTIDE SEQUENCE [LARGE SCALE GENOMIC DNA]</scope>
    <source>
        <strain evidence="8">CVS-6</strain>
    </source>
</reference>
<feature type="transmembrane region" description="Helical" evidence="5">
    <location>
        <begin position="7"/>
        <end position="24"/>
    </location>
</feature>
<dbReference type="AlphaFoldDB" id="A0A432YH27"/>
<sequence>MSDRLQVIICSIVLAAVAVWAYYYQFEYAALLEQFDYAPQLLWQEPWRLLTAHFLHLSQSHWLANIAALLLLTVLFAHYFTVRTYLNALVIITLGSSGLLWAVGFEHHFVGLSIVNHGLLVMGLCFEWQQRNSARQRQLLFLITVLLLAKWLAEAAGWWQSMLTAGQVREVWQLHGAGILTGILAWWLHNRRLAKLARLSDD</sequence>
<evidence type="ECO:0000256" key="2">
    <source>
        <dbReference type="ARBA" id="ARBA00022692"/>
    </source>
</evidence>
<accession>A0A432YH27</accession>
<dbReference type="GO" id="GO:0004252">
    <property type="term" value="F:serine-type endopeptidase activity"/>
    <property type="evidence" value="ECO:0007669"/>
    <property type="project" value="InterPro"/>
</dbReference>
<feature type="transmembrane region" description="Helical" evidence="5">
    <location>
        <begin position="109"/>
        <end position="127"/>
    </location>
</feature>
<organism evidence="7 8">
    <name type="scientific">Pseudidiomarina insulisalsae</name>
    <dbReference type="NCBI Taxonomy" id="575789"/>
    <lineage>
        <taxon>Bacteria</taxon>
        <taxon>Pseudomonadati</taxon>
        <taxon>Pseudomonadota</taxon>
        <taxon>Gammaproteobacteria</taxon>
        <taxon>Alteromonadales</taxon>
        <taxon>Idiomarinaceae</taxon>
        <taxon>Pseudidiomarina</taxon>
    </lineage>
</organism>
<dbReference type="Proteomes" id="UP000288259">
    <property type="component" value="Unassembled WGS sequence"/>
</dbReference>
<dbReference type="SUPFAM" id="SSF144091">
    <property type="entry name" value="Rhomboid-like"/>
    <property type="match status" value="1"/>
</dbReference>
<dbReference type="Gene3D" id="1.20.1540.10">
    <property type="entry name" value="Rhomboid-like"/>
    <property type="match status" value="1"/>
</dbReference>
<evidence type="ECO:0000256" key="3">
    <source>
        <dbReference type="ARBA" id="ARBA00022989"/>
    </source>
</evidence>
<feature type="transmembrane region" description="Helical" evidence="5">
    <location>
        <begin position="139"/>
        <end position="159"/>
    </location>
</feature>
<evidence type="ECO:0000256" key="4">
    <source>
        <dbReference type="ARBA" id="ARBA00023136"/>
    </source>
</evidence>
<gene>
    <name evidence="7" type="ORF">CWI71_07335</name>
</gene>
<comment type="caution">
    <text evidence="7">The sequence shown here is derived from an EMBL/GenBank/DDBJ whole genome shotgun (WGS) entry which is preliminary data.</text>
</comment>
<keyword evidence="8" id="KW-1185">Reference proteome</keyword>
<feature type="transmembrane region" description="Helical" evidence="5">
    <location>
        <begin position="171"/>
        <end position="188"/>
    </location>
</feature>
<dbReference type="InterPro" id="IPR035952">
    <property type="entry name" value="Rhomboid-like_sf"/>
</dbReference>
<keyword evidence="2 5" id="KW-0812">Transmembrane</keyword>
<comment type="subcellular location">
    <subcellularLocation>
        <location evidence="1">Membrane</location>
        <topology evidence="1">Multi-pass membrane protein</topology>
    </subcellularLocation>
</comment>
<protein>
    <recommendedName>
        <fullName evidence="6">Peptidase S54 rhomboid domain-containing protein</fullName>
    </recommendedName>
</protein>
<feature type="transmembrane region" description="Helical" evidence="5">
    <location>
        <begin position="85"/>
        <end position="103"/>
    </location>
</feature>
<dbReference type="OrthoDB" id="196054at2"/>
<evidence type="ECO:0000256" key="1">
    <source>
        <dbReference type="ARBA" id="ARBA00004141"/>
    </source>
</evidence>
<feature type="domain" description="Peptidase S54 rhomboid" evidence="6">
    <location>
        <begin position="45"/>
        <end position="188"/>
    </location>
</feature>
<dbReference type="GO" id="GO:0016020">
    <property type="term" value="C:membrane"/>
    <property type="evidence" value="ECO:0007669"/>
    <property type="project" value="UniProtKB-SubCell"/>
</dbReference>
<evidence type="ECO:0000313" key="8">
    <source>
        <dbReference type="Proteomes" id="UP000288259"/>
    </source>
</evidence>